<sequence>PIFVLYLCNILFQDLTGPNSTKNLSFSERVKRKGELQQLHDMKKQLRQSSIRKTKVLKIIHGDGDLSDDDGDNKGDIKDVDFRIKNNQKNMLEIEQSCEIKSLSDIMMLKIILCSGLYPQVAIGDMHNNYKQ</sequence>
<gene>
    <name evidence="1" type="ORF">MNOR_LOCUS36849</name>
</gene>
<dbReference type="EMBL" id="CAXKWB010069857">
    <property type="protein sequence ID" value="CAL4193358.1"/>
    <property type="molecule type" value="Genomic_DNA"/>
</dbReference>
<dbReference type="AlphaFoldDB" id="A0AAV2SFB9"/>
<evidence type="ECO:0000313" key="1">
    <source>
        <dbReference type="EMBL" id="CAL4193358.1"/>
    </source>
</evidence>
<organism evidence="1 2">
    <name type="scientific">Meganyctiphanes norvegica</name>
    <name type="common">Northern krill</name>
    <name type="synonym">Thysanopoda norvegica</name>
    <dbReference type="NCBI Taxonomy" id="48144"/>
    <lineage>
        <taxon>Eukaryota</taxon>
        <taxon>Metazoa</taxon>
        <taxon>Ecdysozoa</taxon>
        <taxon>Arthropoda</taxon>
        <taxon>Crustacea</taxon>
        <taxon>Multicrustacea</taxon>
        <taxon>Malacostraca</taxon>
        <taxon>Eumalacostraca</taxon>
        <taxon>Eucarida</taxon>
        <taxon>Euphausiacea</taxon>
        <taxon>Euphausiidae</taxon>
        <taxon>Meganyctiphanes</taxon>
    </lineage>
</organism>
<accession>A0AAV2SFB9</accession>
<comment type="caution">
    <text evidence="1">The sequence shown here is derived from an EMBL/GenBank/DDBJ whole genome shotgun (WGS) entry which is preliminary data.</text>
</comment>
<reference evidence="1 2" key="1">
    <citation type="submission" date="2024-05" db="EMBL/GenBank/DDBJ databases">
        <authorList>
            <person name="Wallberg A."/>
        </authorList>
    </citation>
    <scope>NUCLEOTIDE SEQUENCE [LARGE SCALE GENOMIC DNA]</scope>
</reference>
<proteinExistence type="predicted"/>
<dbReference type="Proteomes" id="UP001497623">
    <property type="component" value="Unassembled WGS sequence"/>
</dbReference>
<feature type="non-terminal residue" evidence="1">
    <location>
        <position position="1"/>
    </location>
</feature>
<feature type="non-terminal residue" evidence="1">
    <location>
        <position position="132"/>
    </location>
</feature>
<keyword evidence="2" id="KW-1185">Reference proteome</keyword>
<protein>
    <submittedName>
        <fullName evidence="1">Uncharacterized protein</fullName>
    </submittedName>
</protein>
<name>A0AAV2SFB9_MEGNR</name>
<evidence type="ECO:0000313" key="2">
    <source>
        <dbReference type="Proteomes" id="UP001497623"/>
    </source>
</evidence>